<reference evidence="2" key="1">
    <citation type="submission" date="2016-11" db="EMBL/GenBank/DDBJ databases">
        <authorList>
            <person name="Varghese N."/>
            <person name="Submissions S."/>
        </authorList>
    </citation>
    <scope>NUCLEOTIDE SEQUENCE [LARGE SCALE GENOMIC DNA]</scope>
    <source>
        <strain evidence="2">DSM 10124</strain>
    </source>
</reference>
<name>A0A1M4TGL0_9CLOT</name>
<dbReference type="Pfam" id="PF13420">
    <property type="entry name" value="Acetyltransf_4"/>
    <property type="match status" value="1"/>
</dbReference>
<dbReference type="SUPFAM" id="SSF55729">
    <property type="entry name" value="Acyl-CoA N-acyltransferases (Nat)"/>
    <property type="match status" value="1"/>
</dbReference>
<evidence type="ECO:0000313" key="2">
    <source>
        <dbReference type="Proteomes" id="UP000184423"/>
    </source>
</evidence>
<dbReference type="RefSeq" id="WP_027308204.1">
    <property type="nucleotide sequence ID" value="NZ_FQVG01000004.1"/>
</dbReference>
<dbReference type="GO" id="GO:0016740">
    <property type="term" value="F:transferase activity"/>
    <property type="evidence" value="ECO:0007669"/>
    <property type="project" value="UniProtKB-KW"/>
</dbReference>
<protein>
    <submittedName>
        <fullName evidence="1">Acetyltransferase (GNAT) domain-containing protein</fullName>
    </submittedName>
</protein>
<gene>
    <name evidence="1" type="ORF">SAMN02746091_00384</name>
</gene>
<keyword evidence="2" id="KW-1185">Reference proteome</keyword>
<dbReference type="Proteomes" id="UP000184423">
    <property type="component" value="Unassembled WGS sequence"/>
</dbReference>
<accession>A0A1M4TGL0</accession>
<dbReference type="InterPro" id="IPR016181">
    <property type="entry name" value="Acyl_CoA_acyltransferase"/>
</dbReference>
<dbReference type="Gene3D" id="3.40.630.30">
    <property type="match status" value="1"/>
</dbReference>
<dbReference type="AlphaFoldDB" id="A0A1M4TGL0"/>
<organism evidence="1 2">
    <name type="scientific">Caloramator proteoclasticus DSM 10124</name>
    <dbReference type="NCBI Taxonomy" id="1121262"/>
    <lineage>
        <taxon>Bacteria</taxon>
        <taxon>Bacillati</taxon>
        <taxon>Bacillota</taxon>
        <taxon>Clostridia</taxon>
        <taxon>Eubacteriales</taxon>
        <taxon>Clostridiaceae</taxon>
        <taxon>Caloramator</taxon>
    </lineage>
</organism>
<dbReference type="EMBL" id="FQVG01000004">
    <property type="protein sequence ID" value="SHE43576.1"/>
    <property type="molecule type" value="Genomic_DNA"/>
</dbReference>
<evidence type="ECO:0000313" key="1">
    <source>
        <dbReference type="EMBL" id="SHE43576.1"/>
    </source>
</evidence>
<proteinExistence type="predicted"/>
<keyword evidence="1" id="KW-0808">Transferase</keyword>
<sequence>MIPILINEGELTIKSINKKDLNSIYNFLKELNGKHKLYYDNDLSFDYIKKRYIETLINSMEYFCGIYSQNELIGILKGRLEVKGELESWLMALYLKKNLLQKEEGNLILKNFEEYLYHVYNVRVFNVIVNDRCECDEFWEKNGYNFNRKLNYQDRVFNSYIYTKRRGG</sequence>